<reference evidence="2 3" key="1">
    <citation type="submission" date="2020-07" db="EMBL/GenBank/DDBJ databases">
        <title>Comparative genomics of pyrophilous fungi reveals a link between fire events and developmental genes.</title>
        <authorList>
            <consortium name="DOE Joint Genome Institute"/>
            <person name="Steindorff A.S."/>
            <person name="Carver A."/>
            <person name="Calhoun S."/>
            <person name="Stillman K."/>
            <person name="Liu H."/>
            <person name="Lipzen A."/>
            <person name="Pangilinan J."/>
            <person name="Labutti K."/>
            <person name="Bruns T.D."/>
            <person name="Grigoriev I.V."/>
        </authorList>
    </citation>
    <scope>NUCLEOTIDE SEQUENCE [LARGE SCALE GENOMIC DNA]</scope>
    <source>
        <strain evidence="2 3">CBS 144469</strain>
    </source>
</reference>
<protein>
    <submittedName>
        <fullName evidence="2">Uncharacterized protein</fullName>
    </submittedName>
</protein>
<name>A0A8H6M429_9AGAR</name>
<dbReference type="EMBL" id="JACGCI010000032">
    <property type="protein sequence ID" value="KAF6754878.1"/>
    <property type="molecule type" value="Genomic_DNA"/>
</dbReference>
<dbReference type="AlphaFoldDB" id="A0A8H6M429"/>
<accession>A0A8H6M429</accession>
<comment type="caution">
    <text evidence="2">The sequence shown here is derived from an EMBL/GenBank/DDBJ whole genome shotgun (WGS) entry which is preliminary data.</text>
</comment>
<keyword evidence="3" id="KW-1185">Reference proteome</keyword>
<feature type="region of interest" description="Disordered" evidence="1">
    <location>
        <begin position="1"/>
        <end position="63"/>
    </location>
</feature>
<evidence type="ECO:0000256" key="1">
    <source>
        <dbReference type="SAM" id="MobiDB-lite"/>
    </source>
</evidence>
<dbReference type="Proteomes" id="UP000521943">
    <property type="component" value="Unassembled WGS sequence"/>
</dbReference>
<feature type="compositionally biased region" description="Basic residues" evidence="1">
    <location>
        <begin position="22"/>
        <end position="40"/>
    </location>
</feature>
<feature type="compositionally biased region" description="Polar residues" evidence="1">
    <location>
        <begin position="1"/>
        <end position="17"/>
    </location>
</feature>
<evidence type="ECO:0000313" key="3">
    <source>
        <dbReference type="Proteomes" id="UP000521943"/>
    </source>
</evidence>
<organism evidence="2 3">
    <name type="scientific">Ephemerocybe angulata</name>
    <dbReference type="NCBI Taxonomy" id="980116"/>
    <lineage>
        <taxon>Eukaryota</taxon>
        <taxon>Fungi</taxon>
        <taxon>Dikarya</taxon>
        <taxon>Basidiomycota</taxon>
        <taxon>Agaricomycotina</taxon>
        <taxon>Agaricomycetes</taxon>
        <taxon>Agaricomycetidae</taxon>
        <taxon>Agaricales</taxon>
        <taxon>Agaricineae</taxon>
        <taxon>Psathyrellaceae</taxon>
        <taxon>Ephemerocybe</taxon>
    </lineage>
</organism>
<sequence length="93" mass="10622">MGFQRLMNSNAATTETQGFGIRRLRSSPHKQRRRQQRQKLSKPGSMCDENHSPLGGADRTPRRMDCGRRIQALGRMAIWELEPATVEIKSFVP</sequence>
<proteinExistence type="predicted"/>
<evidence type="ECO:0000313" key="2">
    <source>
        <dbReference type="EMBL" id="KAF6754878.1"/>
    </source>
</evidence>
<gene>
    <name evidence="2" type="ORF">DFP72DRAFT_1169871</name>
</gene>